<evidence type="ECO:0000256" key="2">
    <source>
        <dbReference type="ARBA" id="ARBA00023027"/>
    </source>
</evidence>
<proteinExistence type="predicted"/>
<dbReference type="GO" id="GO:0019592">
    <property type="term" value="P:mannitol catabolic process"/>
    <property type="evidence" value="ECO:0007669"/>
    <property type="project" value="TreeGrafter"/>
</dbReference>
<dbReference type="PANTHER" id="PTHR30524">
    <property type="entry name" value="MANNITOL-1-PHOSPHATE 5-DEHYDROGENASE"/>
    <property type="match status" value="1"/>
</dbReference>
<evidence type="ECO:0000259" key="3">
    <source>
        <dbReference type="Pfam" id="PF01232"/>
    </source>
</evidence>
<accession>A0A1W1V2S6</accession>
<dbReference type="SUPFAM" id="SSF51735">
    <property type="entry name" value="NAD(P)-binding Rossmann-fold domains"/>
    <property type="match status" value="1"/>
</dbReference>
<dbReference type="Pfam" id="PF08125">
    <property type="entry name" value="Mannitol_dh_C"/>
    <property type="match status" value="1"/>
</dbReference>
<dbReference type="Gene3D" id="3.40.50.720">
    <property type="entry name" value="NAD(P)-binding Rossmann-like Domain"/>
    <property type="match status" value="1"/>
</dbReference>
<reference evidence="6" key="1">
    <citation type="submission" date="2017-04" db="EMBL/GenBank/DDBJ databases">
        <authorList>
            <person name="Varghese N."/>
            <person name="Submissions S."/>
        </authorList>
    </citation>
    <scope>NUCLEOTIDE SEQUENCE [LARGE SCALE GENOMIC DNA]</scope>
    <source>
        <strain evidence="6">DSM 23072</strain>
    </source>
</reference>
<gene>
    <name evidence="5" type="ORF">SAMN05660772_01037</name>
</gene>
<keyword evidence="2" id="KW-0520">NAD</keyword>
<evidence type="ECO:0000313" key="5">
    <source>
        <dbReference type="EMBL" id="SMB87635.1"/>
    </source>
</evidence>
<dbReference type="PANTHER" id="PTHR30524:SF0">
    <property type="entry name" value="ALTRONATE OXIDOREDUCTASE-RELATED"/>
    <property type="match status" value="1"/>
</dbReference>
<protein>
    <submittedName>
        <fullName evidence="5">Tagaturonate reductase</fullName>
    </submittedName>
</protein>
<feature type="domain" description="Mannitol dehydrogenase C-terminal" evidence="4">
    <location>
        <begin position="273"/>
        <end position="470"/>
    </location>
</feature>
<feature type="domain" description="Mannitol dehydrogenase N-terminal" evidence="3">
    <location>
        <begin position="17"/>
        <end position="262"/>
    </location>
</feature>
<dbReference type="Proteomes" id="UP000192408">
    <property type="component" value="Unassembled WGS sequence"/>
</dbReference>
<dbReference type="AlphaFoldDB" id="A0A1W1V2S6"/>
<dbReference type="RefSeq" id="WP_084257586.1">
    <property type="nucleotide sequence ID" value="NZ_FWWV01000035.1"/>
</dbReference>
<dbReference type="NCBIfam" id="NF002969">
    <property type="entry name" value="PRK03643.1"/>
    <property type="match status" value="1"/>
</dbReference>
<dbReference type="Pfam" id="PF01232">
    <property type="entry name" value="Mannitol_dh"/>
    <property type="match status" value="1"/>
</dbReference>
<keyword evidence="1" id="KW-0560">Oxidoreductase</keyword>
<name>A0A1W1V2S6_9PAST</name>
<dbReference type="Gene3D" id="1.10.1040.10">
    <property type="entry name" value="N-(1-d-carboxylethyl)-l-norvaline Dehydrogenase, domain 2"/>
    <property type="match status" value="1"/>
</dbReference>
<dbReference type="GO" id="GO:0005829">
    <property type="term" value="C:cytosol"/>
    <property type="evidence" value="ECO:0007669"/>
    <property type="project" value="TreeGrafter"/>
</dbReference>
<organism evidence="5 6">
    <name type="scientific">Pasteurella testudinis DSM 23072</name>
    <dbReference type="NCBI Taxonomy" id="1122938"/>
    <lineage>
        <taxon>Bacteria</taxon>
        <taxon>Pseudomonadati</taxon>
        <taxon>Pseudomonadota</taxon>
        <taxon>Gammaproteobacteria</taxon>
        <taxon>Pasteurellales</taxon>
        <taxon>Pasteurellaceae</taxon>
        <taxon>Pasteurella</taxon>
    </lineage>
</organism>
<dbReference type="InterPro" id="IPR013131">
    <property type="entry name" value="Mannitol_DH_N"/>
</dbReference>
<dbReference type="EMBL" id="FWWV01000035">
    <property type="protein sequence ID" value="SMB87635.1"/>
    <property type="molecule type" value="Genomic_DNA"/>
</dbReference>
<evidence type="ECO:0000313" key="6">
    <source>
        <dbReference type="Proteomes" id="UP000192408"/>
    </source>
</evidence>
<sequence>MKKLNRTDFPGPQYPTKIIQFGEGNFLRAFIDWQIDILNEKTGLNAGITVVRPIDSDFPPSLNTQDGLYTTIIRGLNEQGEPVKEARIIRSVNNEINVYRDFTDYLALAHDENIQIVFSNTTEAGISYHAQDQFGDAPPSSYPAKLTRLLYERFTHFNAAPDKGWTLLPCELIDYNGEQLKQLVLKYAAQWQLPPLFAQWIEQHNTFCSTLVDRIVTGYPRDEVTALEQEFGYQDAFLDTAEYFYLFVIQGPESIKSLLRLEQCAMNIVVVDDIKPYKERKVAILNGAHTALVPVAYLAGMDYVGQAMDDEQLRAFVEQTIYQEIIPVLSLPQHALNAFAQAVISRFRNPFIQHQLLSISLNSMTKYVTRILPQLLAYVEKYHTLPTRLTFALAALIVFYRGKRNDEVIPLNDDQHWLDNYALWWQQLEQQQISVAQLVSNVLRQQEHWQQDLNEVPGLTLQLTEQVQAILTDGMRTALRVYCKD</sequence>
<dbReference type="SUPFAM" id="SSF48179">
    <property type="entry name" value="6-phosphogluconate dehydrogenase C-terminal domain-like"/>
    <property type="match status" value="1"/>
</dbReference>
<dbReference type="GO" id="GO:0019698">
    <property type="term" value="P:D-galacturonate catabolic process"/>
    <property type="evidence" value="ECO:0007669"/>
    <property type="project" value="TreeGrafter"/>
</dbReference>
<evidence type="ECO:0000259" key="4">
    <source>
        <dbReference type="Pfam" id="PF08125"/>
    </source>
</evidence>
<evidence type="ECO:0000256" key="1">
    <source>
        <dbReference type="ARBA" id="ARBA00023002"/>
    </source>
</evidence>
<dbReference type="STRING" id="1122938.SAMN05660772_01037"/>
<dbReference type="GO" id="GO:0009026">
    <property type="term" value="F:tagaturonate reductase activity"/>
    <property type="evidence" value="ECO:0007669"/>
    <property type="project" value="TreeGrafter"/>
</dbReference>
<dbReference type="InterPro" id="IPR036291">
    <property type="entry name" value="NAD(P)-bd_dom_sf"/>
</dbReference>
<dbReference type="InterPro" id="IPR013328">
    <property type="entry name" value="6PGD_dom2"/>
</dbReference>
<dbReference type="GO" id="GO:0008926">
    <property type="term" value="F:mannitol-1-phosphate 5-dehydrogenase activity"/>
    <property type="evidence" value="ECO:0007669"/>
    <property type="project" value="TreeGrafter"/>
</dbReference>
<dbReference type="InterPro" id="IPR008927">
    <property type="entry name" value="6-PGluconate_DH-like_C_sf"/>
</dbReference>
<keyword evidence="6" id="KW-1185">Reference proteome</keyword>
<dbReference type="InterPro" id="IPR013118">
    <property type="entry name" value="Mannitol_DH_C"/>
</dbReference>